<dbReference type="Gene3D" id="3.40.710.10">
    <property type="entry name" value="DD-peptidase/beta-lactamase superfamily"/>
    <property type="match status" value="1"/>
</dbReference>
<evidence type="ECO:0000256" key="9">
    <source>
        <dbReference type="ARBA" id="ARBA00022960"/>
    </source>
</evidence>
<dbReference type="OrthoDB" id="9766847at2"/>
<feature type="domain" description="Penicillin-binding protein dimerisation" evidence="16">
    <location>
        <begin position="60"/>
        <end position="230"/>
    </location>
</feature>
<dbReference type="eggNOG" id="COG0768">
    <property type="taxonomic scope" value="Bacteria"/>
</dbReference>
<keyword evidence="6" id="KW-0645">Protease</keyword>
<keyword evidence="12 14" id="KW-0472">Membrane</keyword>
<dbReference type="SUPFAM" id="SSF56601">
    <property type="entry name" value="beta-lactamase/transpeptidase-like"/>
    <property type="match status" value="1"/>
</dbReference>
<comment type="similarity">
    <text evidence="3">Belongs to the transpeptidase family.</text>
</comment>
<keyword evidence="10" id="KW-0573">Peptidoglycan synthesis</keyword>
<dbReference type="GO" id="GO:0071555">
    <property type="term" value="P:cell wall organization"/>
    <property type="evidence" value="ECO:0007669"/>
    <property type="project" value="UniProtKB-KW"/>
</dbReference>
<accession>Q7V3N4</accession>
<dbReference type="EMBL" id="BX548174">
    <property type="protein sequence ID" value="CAE18499.1"/>
    <property type="molecule type" value="Genomic_DNA"/>
</dbReference>
<dbReference type="STRING" id="59919.PMM0040"/>
<dbReference type="HOGENOM" id="CLU_009289_1_2_3"/>
<dbReference type="GO" id="GO:0006508">
    <property type="term" value="P:proteolysis"/>
    <property type="evidence" value="ECO:0007669"/>
    <property type="project" value="UniProtKB-KW"/>
</dbReference>
<dbReference type="KEGG" id="pmm:PMM0040"/>
<feature type="domain" description="Penicillin-binding protein transpeptidase" evidence="15">
    <location>
        <begin position="265"/>
        <end position="589"/>
    </location>
</feature>
<keyword evidence="9" id="KW-0133">Cell shape</keyword>
<sequence>MKNSNFNNKFPSFNRQPFVFYLITTFTFLLILIRLIFLQLLNHETYKKMSDENRIRLISTQPIRGRILDKNGLILADSRFKYSLIIKPQYVSKKAWQKYKSKISKLFNISSDSLQKKYSDGLKNKNFSITLLDDLKVDQVIKFKENENILNGLEISTKMIRNYPYKTVASHVIGYTQPITDSEFNILSKKGYKFNDLIGRTGIEFVYEDHIRGEWGGEMIEVNSSGTFTKSLGIKPSKQGKDLELTIDLNLQLIAEEVLKDKNGGAIIVMDPRDGAIRAMASKPTFDLNFFSKEFKPEKEYNALFNSPAKPLFNRALNAYDPGSVWKIVTALAGLESGKFPPETSLETKPCITYGSQCFREHNDLGFGTIGYEDALRVSSNTFFYQIGYGVGVDEIYNVSKKLGFAALSGIEISEQENVGLVASSQWAKKGRGWGEPGRTPWVPEDIASMSIGQFVVQVTPIQIARAYAVIANGGYLVTPHLSKKEDQLLTNQKRIKIDIDPNNLQLVKNGLRKVVESGTGVSINYGVSNLPPVSGKTGTAEDGEGGSDHAWFVCFTPSDKSELLIVAFAQNTPGGGSVHALPMAREILKVWNENK</sequence>
<dbReference type="InterPro" id="IPR001460">
    <property type="entry name" value="PCN-bd_Tpept"/>
</dbReference>
<evidence type="ECO:0000256" key="8">
    <source>
        <dbReference type="ARBA" id="ARBA00022801"/>
    </source>
</evidence>
<keyword evidence="5" id="KW-0997">Cell inner membrane</keyword>
<evidence type="ECO:0000256" key="1">
    <source>
        <dbReference type="ARBA" id="ARBA00004167"/>
    </source>
</evidence>
<evidence type="ECO:0000256" key="3">
    <source>
        <dbReference type="ARBA" id="ARBA00007171"/>
    </source>
</evidence>
<organism evidence="17 18">
    <name type="scientific">Prochlorococcus marinus subsp. pastoris (strain CCMP1986 / NIES-2087 / MED4)</name>
    <dbReference type="NCBI Taxonomy" id="59919"/>
    <lineage>
        <taxon>Bacteria</taxon>
        <taxon>Bacillati</taxon>
        <taxon>Cyanobacteriota</taxon>
        <taxon>Cyanophyceae</taxon>
        <taxon>Synechococcales</taxon>
        <taxon>Prochlorococcaceae</taxon>
        <taxon>Prochlorococcus</taxon>
    </lineage>
</organism>
<dbReference type="InterPro" id="IPR050515">
    <property type="entry name" value="Beta-lactam/transpept"/>
</dbReference>
<dbReference type="GO" id="GO:0009252">
    <property type="term" value="P:peptidoglycan biosynthetic process"/>
    <property type="evidence" value="ECO:0007669"/>
    <property type="project" value="UniProtKB-KW"/>
</dbReference>
<dbReference type="InterPro" id="IPR012338">
    <property type="entry name" value="Beta-lactam/transpept-like"/>
</dbReference>
<dbReference type="GO" id="GO:0009002">
    <property type="term" value="F:serine-type D-Ala-D-Ala carboxypeptidase activity"/>
    <property type="evidence" value="ECO:0007669"/>
    <property type="project" value="InterPro"/>
</dbReference>
<keyword evidence="7 14" id="KW-0812">Transmembrane</keyword>
<dbReference type="RefSeq" id="WP_011131678.1">
    <property type="nucleotide sequence ID" value="NC_005072.1"/>
</dbReference>
<protein>
    <submittedName>
        <fullName evidence="17">Putative penicillin-binding protein</fullName>
    </submittedName>
</protein>
<keyword evidence="8" id="KW-0378">Hydrolase</keyword>
<evidence type="ECO:0000256" key="11">
    <source>
        <dbReference type="ARBA" id="ARBA00022989"/>
    </source>
</evidence>
<dbReference type="GO" id="GO:0005886">
    <property type="term" value="C:plasma membrane"/>
    <property type="evidence" value="ECO:0007669"/>
    <property type="project" value="UniProtKB-SubCell"/>
</dbReference>
<evidence type="ECO:0000256" key="5">
    <source>
        <dbReference type="ARBA" id="ARBA00022519"/>
    </source>
</evidence>
<comment type="subcellular location">
    <subcellularLocation>
        <location evidence="2">Cell membrane</location>
    </subcellularLocation>
    <subcellularLocation>
        <location evidence="1">Membrane</location>
        <topology evidence="1">Single-pass membrane protein</topology>
    </subcellularLocation>
</comment>
<dbReference type="Pfam" id="PF03717">
    <property type="entry name" value="PBP_dimer"/>
    <property type="match status" value="1"/>
</dbReference>
<dbReference type="GO" id="GO:0071972">
    <property type="term" value="F:peptidoglycan L,D-transpeptidase activity"/>
    <property type="evidence" value="ECO:0007669"/>
    <property type="project" value="TreeGrafter"/>
</dbReference>
<evidence type="ECO:0000313" key="17">
    <source>
        <dbReference type="EMBL" id="CAE18499.1"/>
    </source>
</evidence>
<dbReference type="Pfam" id="PF00905">
    <property type="entry name" value="Transpeptidase"/>
    <property type="match status" value="1"/>
</dbReference>
<dbReference type="PANTHER" id="PTHR30627:SF2">
    <property type="entry name" value="PEPTIDOGLYCAN D,D-TRANSPEPTIDASE MRDA"/>
    <property type="match status" value="1"/>
</dbReference>
<evidence type="ECO:0000256" key="4">
    <source>
        <dbReference type="ARBA" id="ARBA00022475"/>
    </source>
</evidence>
<keyword evidence="13" id="KW-0961">Cell wall biogenesis/degradation</keyword>
<evidence type="ECO:0000256" key="13">
    <source>
        <dbReference type="ARBA" id="ARBA00023316"/>
    </source>
</evidence>
<dbReference type="InterPro" id="IPR036138">
    <property type="entry name" value="PBP_dimer_sf"/>
</dbReference>
<reference evidence="17 18" key="1">
    <citation type="journal article" date="2003" name="Nature">
        <title>Genome divergence in two Prochlorococcus ecotypes reflects oceanic niche differentiation.</title>
        <authorList>
            <person name="Rocap G."/>
            <person name="Larimer F.W."/>
            <person name="Lamerdin J.E."/>
            <person name="Malfatti S."/>
            <person name="Chain P."/>
            <person name="Ahlgren N.A."/>
            <person name="Arellano A."/>
            <person name="Coleman M."/>
            <person name="Hauser L."/>
            <person name="Hess W.R."/>
            <person name="Johnson Z.I."/>
            <person name="Land M.L."/>
            <person name="Lindell D."/>
            <person name="Post A.F."/>
            <person name="Regala W."/>
            <person name="Shah M."/>
            <person name="Shaw S.L."/>
            <person name="Steglich C."/>
            <person name="Sullivan M.B."/>
            <person name="Ting C.S."/>
            <person name="Tolonen A."/>
            <person name="Webb E.A."/>
            <person name="Zinser E.R."/>
            <person name="Chisholm S.W."/>
        </authorList>
    </citation>
    <scope>NUCLEOTIDE SEQUENCE [LARGE SCALE GENOMIC DNA]</scope>
    <source>
        <strain evidence="18">CCMP1986 / NIES-2087 / MED4</strain>
    </source>
</reference>
<name>Q7V3N4_PROMP</name>
<dbReference type="SUPFAM" id="SSF56519">
    <property type="entry name" value="Penicillin binding protein dimerisation domain"/>
    <property type="match status" value="1"/>
</dbReference>
<dbReference type="Proteomes" id="UP000001026">
    <property type="component" value="Chromosome"/>
</dbReference>
<dbReference type="InterPro" id="IPR017790">
    <property type="entry name" value="Penicillin-binding_protein_2"/>
</dbReference>
<feature type="transmembrane region" description="Helical" evidence="14">
    <location>
        <begin position="20"/>
        <end position="41"/>
    </location>
</feature>
<keyword evidence="4" id="KW-1003">Cell membrane</keyword>
<keyword evidence="11 14" id="KW-1133">Transmembrane helix</keyword>
<evidence type="ECO:0000256" key="7">
    <source>
        <dbReference type="ARBA" id="ARBA00022692"/>
    </source>
</evidence>
<dbReference type="Gene3D" id="3.30.1390.30">
    <property type="entry name" value="Penicillin-binding protein 2a, domain 3"/>
    <property type="match status" value="1"/>
</dbReference>
<evidence type="ECO:0000256" key="14">
    <source>
        <dbReference type="SAM" id="Phobius"/>
    </source>
</evidence>
<gene>
    <name evidence="17" type="ordered locus">PMM0040</name>
</gene>
<dbReference type="NCBIfam" id="TIGR03423">
    <property type="entry name" value="pbp2_mrdA"/>
    <property type="match status" value="1"/>
</dbReference>
<dbReference type="GO" id="GO:0008360">
    <property type="term" value="P:regulation of cell shape"/>
    <property type="evidence" value="ECO:0007669"/>
    <property type="project" value="UniProtKB-KW"/>
</dbReference>
<dbReference type="GO" id="GO:0008658">
    <property type="term" value="F:penicillin binding"/>
    <property type="evidence" value="ECO:0007669"/>
    <property type="project" value="InterPro"/>
</dbReference>
<evidence type="ECO:0000256" key="12">
    <source>
        <dbReference type="ARBA" id="ARBA00023136"/>
    </source>
</evidence>
<dbReference type="PANTHER" id="PTHR30627">
    <property type="entry name" value="PEPTIDOGLYCAN D,D-TRANSPEPTIDASE"/>
    <property type="match status" value="1"/>
</dbReference>
<evidence type="ECO:0000259" key="16">
    <source>
        <dbReference type="Pfam" id="PF03717"/>
    </source>
</evidence>
<evidence type="ECO:0000259" key="15">
    <source>
        <dbReference type="Pfam" id="PF00905"/>
    </source>
</evidence>
<evidence type="ECO:0000256" key="10">
    <source>
        <dbReference type="ARBA" id="ARBA00022984"/>
    </source>
</evidence>
<evidence type="ECO:0000256" key="2">
    <source>
        <dbReference type="ARBA" id="ARBA00004236"/>
    </source>
</evidence>
<dbReference type="AlphaFoldDB" id="Q7V3N4"/>
<dbReference type="InterPro" id="IPR005311">
    <property type="entry name" value="PBP_dimer"/>
</dbReference>
<dbReference type="Gene3D" id="3.90.1310.10">
    <property type="entry name" value="Penicillin-binding protein 2a (Domain 2)"/>
    <property type="match status" value="1"/>
</dbReference>
<evidence type="ECO:0000256" key="6">
    <source>
        <dbReference type="ARBA" id="ARBA00022670"/>
    </source>
</evidence>
<proteinExistence type="inferred from homology"/>
<evidence type="ECO:0000313" key="18">
    <source>
        <dbReference type="Proteomes" id="UP000001026"/>
    </source>
</evidence>